<organism evidence="2 3">
    <name type="scientific">Sphingopyxis terrae subsp. terrae NBRC 15098</name>
    <dbReference type="NCBI Taxonomy" id="1219058"/>
    <lineage>
        <taxon>Bacteria</taxon>
        <taxon>Pseudomonadati</taxon>
        <taxon>Pseudomonadota</taxon>
        <taxon>Alphaproteobacteria</taxon>
        <taxon>Sphingomonadales</taxon>
        <taxon>Sphingomonadaceae</taxon>
        <taxon>Sphingopyxis</taxon>
    </lineage>
</organism>
<protein>
    <submittedName>
        <fullName evidence="2">Uncharacterized protein</fullName>
    </submittedName>
</protein>
<evidence type="ECO:0000313" key="3">
    <source>
        <dbReference type="Proteomes" id="UP000076234"/>
    </source>
</evidence>
<feature type="transmembrane region" description="Helical" evidence="1">
    <location>
        <begin position="41"/>
        <end position="61"/>
    </location>
</feature>
<dbReference type="EMBL" id="CP013342">
    <property type="protein sequence ID" value="AMU95169.1"/>
    <property type="molecule type" value="Genomic_DNA"/>
</dbReference>
<gene>
    <name evidence="2" type="ORF">AOA14_11185</name>
</gene>
<dbReference type="AlphaFoldDB" id="A0A142VZL6"/>
<accession>A0A142VZL6</accession>
<sequence>MRPGCRDARVPCLQALLDCLEPLLAQDRGHFDLDPLLTRSHFSGAAVAASVIVATCISFAGQNRIDQTRMKMLIAVCVAPLAQPFHDRVDAKRLGLAVTFEIEPKD</sequence>
<dbReference type="KEGG" id="ster:AOA14_11185"/>
<keyword evidence="1" id="KW-1133">Transmembrane helix</keyword>
<keyword evidence="1" id="KW-0812">Transmembrane</keyword>
<proteinExistence type="predicted"/>
<evidence type="ECO:0000313" key="2">
    <source>
        <dbReference type="EMBL" id="AMU95169.1"/>
    </source>
</evidence>
<reference evidence="2 3" key="2">
    <citation type="journal article" date="2016" name="Genome Announc.">
        <title>Complete Genome Sequence of Sphingopyxis terrae Strain 203-1 (NBRC 111660), a Polyethylene Glycol Degrader.</title>
        <authorList>
            <person name="Ohtsubo Y."/>
            <person name="Nonoyama S."/>
            <person name="Nagata Y."/>
            <person name="Numata M."/>
            <person name="Tsuchikane K."/>
            <person name="Hosoyama A."/>
            <person name="Yamazoe A."/>
            <person name="Tsuda M."/>
            <person name="Fujita N."/>
            <person name="Kawai F."/>
        </authorList>
    </citation>
    <scope>NUCLEOTIDE SEQUENCE [LARGE SCALE GENOMIC DNA]</scope>
    <source>
        <strain evidence="2 3">203-1</strain>
    </source>
</reference>
<dbReference type="Proteomes" id="UP000076234">
    <property type="component" value="Chromosome"/>
</dbReference>
<reference evidence="3" key="1">
    <citation type="submission" date="2015-11" db="EMBL/GenBank/DDBJ databases">
        <title>Complete genome sequence of a polyethylene glycol-degrading strain Sphingopyxis terrae strain 203-1 (NBRC 15098).</title>
        <authorList>
            <person name="Yoshiyuki O."/>
            <person name="Shouta N."/>
            <person name="Nagata Y."/>
            <person name="Numata M."/>
            <person name="Tsuchikane K."/>
            <person name="Hosoyama A."/>
            <person name="Yamazoe A."/>
            <person name="Tsuda M."/>
            <person name="Fujita N."/>
            <person name="Kawai F."/>
        </authorList>
    </citation>
    <scope>NUCLEOTIDE SEQUENCE [LARGE SCALE GENOMIC DNA]</scope>
    <source>
        <strain evidence="3">203-1</strain>
    </source>
</reference>
<name>A0A142VZL6_9SPHN</name>
<keyword evidence="1" id="KW-0472">Membrane</keyword>
<evidence type="ECO:0000256" key="1">
    <source>
        <dbReference type="SAM" id="Phobius"/>
    </source>
</evidence>